<evidence type="ECO:0000313" key="3">
    <source>
        <dbReference type="Proteomes" id="UP000637628"/>
    </source>
</evidence>
<dbReference type="InterPro" id="IPR036894">
    <property type="entry name" value="YbaB-like_sf"/>
</dbReference>
<dbReference type="Pfam" id="PF02575">
    <property type="entry name" value="YbaB_DNA_bd"/>
    <property type="match status" value="1"/>
</dbReference>
<dbReference type="Proteomes" id="UP000637628">
    <property type="component" value="Unassembled WGS sequence"/>
</dbReference>
<evidence type="ECO:0000256" key="1">
    <source>
        <dbReference type="SAM" id="MobiDB-lite"/>
    </source>
</evidence>
<dbReference type="Gene3D" id="3.30.1310.10">
    <property type="entry name" value="Nucleoid-associated protein YbaB-like domain"/>
    <property type="match status" value="1"/>
</dbReference>
<feature type="region of interest" description="Disordered" evidence="1">
    <location>
        <begin position="1"/>
        <end position="24"/>
    </location>
</feature>
<reference evidence="2 3" key="1">
    <citation type="submission" date="2021-01" db="EMBL/GenBank/DDBJ databases">
        <title>Whole genome shotgun sequence of Actinoplanes durhamensis NBRC 14914.</title>
        <authorList>
            <person name="Komaki H."/>
            <person name="Tamura T."/>
        </authorList>
    </citation>
    <scope>NUCLEOTIDE SEQUENCE [LARGE SCALE GENOMIC DNA]</scope>
    <source>
        <strain evidence="2 3">NBRC 14914</strain>
    </source>
</reference>
<accession>A0ABQ3YZC1</accession>
<feature type="compositionally biased region" description="Basic and acidic residues" evidence="1">
    <location>
        <begin position="7"/>
        <end position="24"/>
    </location>
</feature>
<comment type="caution">
    <text evidence="2">The sequence shown here is derived from an EMBL/GenBank/DDBJ whole genome shotgun (WGS) entry which is preliminary data.</text>
</comment>
<sequence>MFDDREFDSRDRDDPWPAGFEERATRERELSARLAQVRATADSDDNLVAVTVGSSGDLIDLELDERIRDRPAAETAREILKTLRAARVTLVAAITSVTEESVGADSPTGQAIIAAYSGRLGDLDV</sequence>
<proteinExistence type="predicted"/>
<organism evidence="2 3">
    <name type="scientific">Paractinoplanes durhamensis</name>
    <dbReference type="NCBI Taxonomy" id="113563"/>
    <lineage>
        <taxon>Bacteria</taxon>
        <taxon>Bacillati</taxon>
        <taxon>Actinomycetota</taxon>
        <taxon>Actinomycetes</taxon>
        <taxon>Micromonosporales</taxon>
        <taxon>Micromonosporaceae</taxon>
        <taxon>Paractinoplanes</taxon>
    </lineage>
</organism>
<dbReference type="EMBL" id="BOML01000033">
    <property type="protein sequence ID" value="GIE02639.1"/>
    <property type="molecule type" value="Genomic_DNA"/>
</dbReference>
<evidence type="ECO:0008006" key="4">
    <source>
        <dbReference type="Google" id="ProtNLM"/>
    </source>
</evidence>
<name>A0ABQ3YZC1_9ACTN</name>
<gene>
    <name evidence="2" type="ORF">Adu01nite_39890</name>
</gene>
<protein>
    <recommendedName>
        <fullName evidence="4">YbaB/EbfC DNA-binding family protein</fullName>
    </recommendedName>
</protein>
<evidence type="ECO:0000313" key="2">
    <source>
        <dbReference type="EMBL" id="GIE02639.1"/>
    </source>
</evidence>
<dbReference type="InterPro" id="IPR004401">
    <property type="entry name" value="YbaB/EbfC"/>
</dbReference>
<dbReference type="SUPFAM" id="SSF82607">
    <property type="entry name" value="YbaB-like"/>
    <property type="match status" value="1"/>
</dbReference>
<keyword evidence="3" id="KW-1185">Reference proteome</keyword>
<dbReference type="RefSeq" id="WP_203728378.1">
    <property type="nucleotide sequence ID" value="NZ_BAAATX010000024.1"/>
</dbReference>